<reference evidence="1" key="2">
    <citation type="submission" date="2021-04" db="EMBL/GenBank/DDBJ databases">
        <authorList>
            <person name="Gilroy R."/>
        </authorList>
    </citation>
    <scope>NUCLEOTIDE SEQUENCE</scope>
    <source>
        <strain evidence="1">1068</strain>
    </source>
</reference>
<dbReference type="GO" id="GO:0030246">
    <property type="term" value="F:carbohydrate binding"/>
    <property type="evidence" value="ECO:0007669"/>
    <property type="project" value="InterPro"/>
</dbReference>
<feature type="non-terminal residue" evidence="1">
    <location>
        <position position="1"/>
    </location>
</feature>
<comment type="caution">
    <text evidence="1">The sequence shown here is derived from an EMBL/GenBank/DDBJ whole genome shotgun (WGS) entry which is preliminary data.</text>
</comment>
<dbReference type="EMBL" id="DXBG01000005">
    <property type="protein sequence ID" value="HIZ64313.1"/>
    <property type="molecule type" value="Genomic_DNA"/>
</dbReference>
<dbReference type="Gene3D" id="2.70.98.10">
    <property type="match status" value="1"/>
</dbReference>
<reference evidence="1" key="1">
    <citation type="journal article" date="2021" name="PeerJ">
        <title>Extensive microbial diversity within the chicken gut microbiome revealed by metagenomics and culture.</title>
        <authorList>
            <person name="Gilroy R."/>
            <person name="Ravi A."/>
            <person name="Getino M."/>
            <person name="Pursley I."/>
            <person name="Horton D.L."/>
            <person name="Alikhan N.F."/>
            <person name="Baker D."/>
            <person name="Gharbi K."/>
            <person name="Hall N."/>
            <person name="Watson M."/>
            <person name="Adriaenssens E.M."/>
            <person name="Foster-Nyarko E."/>
            <person name="Jarju S."/>
            <person name="Secka A."/>
            <person name="Antonio M."/>
            <person name="Oren A."/>
            <person name="Chaudhuri R.R."/>
            <person name="La Ragione R."/>
            <person name="Hildebrand F."/>
            <person name="Pallen M.J."/>
        </authorList>
    </citation>
    <scope>NUCLEOTIDE SEQUENCE</scope>
    <source>
        <strain evidence="1">1068</strain>
    </source>
</reference>
<evidence type="ECO:0000313" key="2">
    <source>
        <dbReference type="Proteomes" id="UP000824056"/>
    </source>
</evidence>
<evidence type="ECO:0000313" key="1">
    <source>
        <dbReference type="EMBL" id="HIZ64313.1"/>
    </source>
</evidence>
<sequence>LPQIHILDRLVLPPLPSLNAFKYLLVWYVKAEKFICIEPWSAGPNAMNTKEDLLWLEPEESLKTWVEIKLEK</sequence>
<organism evidence="1 2">
    <name type="scientific">Candidatus Blautia pullicola</name>
    <dbReference type="NCBI Taxonomy" id="2838498"/>
    <lineage>
        <taxon>Bacteria</taxon>
        <taxon>Bacillati</taxon>
        <taxon>Bacillota</taxon>
        <taxon>Clostridia</taxon>
        <taxon>Lachnospirales</taxon>
        <taxon>Lachnospiraceae</taxon>
        <taxon>Blautia</taxon>
    </lineage>
</organism>
<protein>
    <submittedName>
        <fullName evidence="1">Uncharacterized protein</fullName>
    </submittedName>
</protein>
<proteinExistence type="predicted"/>
<accession>A0A9D2JRR5</accession>
<dbReference type="AlphaFoldDB" id="A0A9D2JRR5"/>
<dbReference type="SUPFAM" id="SSF74650">
    <property type="entry name" value="Galactose mutarotase-like"/>
    <property type="match status" value="1"/>
</dbReference>
<gene>
    <name evidence="1" type="ORF">H9809_00135</name>
</gene>
<name>A0A9D2JRR5_9FIRM</name>
<dbReference type="InterPro" id="IPR014718">
    <property type="entry name" value="GH-type_carb-bd"/>
</dbReference>
<dbReference type="GO" id="GO:0005975">
    <property type="term" value="P:carbohydrate metabolic process"/>
    <property type="evidence" value="ECO:0007669"/>
    <property type="project" value="InterPro"/>
</dbReference>
<dbReference type="GO" id="GO:0003824">
    <property type="term" value="F:catalytic activity"/>
    <property type="evidence" value="ECO:0007669"/>
    <property type="project" value="InterPro"/>
</dbReference>
<dbReference type="Proteomes" id="UP000824056">
    <property type="component" value="Unassembled WGS sequence"/>
</dbReference>
<dbReference type="InterPro" id="IPR011013">
    <property type="entry name" value="Gal_mutarotase_sf_dom"/>
</dbReference>